<sequence length="146" mass="16469">MFNGSHAFGSFKELRDALPHDFPNLRIMTYGYHSALDKNPSAHEVEDYGRDLEDRLREMRFFIDPRRPVIFIAHSFGGIVVEQILLNLSYSTANGLDQGIVKSVKALLGFGVPNLGFDVRSLIPIVSVQVNQSSSDFTKLSTRRRL</sequence>
<evidence type="ECO:0000256" key="3">
    <source>
        <dbReference type="ARBA" id="ARBA00004370"/>
    </source>
</evidence>
<keyword evidence="6" id="KW-0472">Membrane</keyword>
<dbReference type="OrthoDB" id="5097106at2759"/>
<dbReference type="InterPro" id="IPR029058">
    <property type="entry name" value="AB_hydrolase_fold"/>
</dbReference>
<name>A0A8H5N6W4_9HYPO</name>
<dbReference type="GO" id="GO:0005783">
    <property type="term" value="C:endoplasmic reticulum"/>
    <property type="evidence" value="ECO:0007669"/>
    <property type="project" value="UniProtKB-SubCell"/>
</dbReference>
<protein>
    <submittedName>
        <fullName evidence="7">Ankyrin protein 3</fullName>
    </submittedName>
</protein>
<evidence type="ECO:0000313" key="8">
    <source>
        <dbReference type="Proteomes" id="UP000582016"/>
    </source>
</evidence>
<dbReference type="InterPro" id="IPR052374">
    <property type="entry name" value="SERAC1"/>
</dbReference>
<evidence type="ECO:0000256" key="4">
    <source>
        <dbReference type="ARBA" id="ARBA00022824"/>
    </source>
</evidence>
<comment type="subcellular location">
    <subcellularLocation>
        <location evidence="2">Endoplasmic reticulum</location>
    </subcellularLocation>
    <subcellularLocation>
        <location evidence="3">Membrane</location>
    </subcellularLocation>
    <subcellularLocation>
        <location evidence="1">Mitochondrion</location>
    </subcellularLocation>
</comment>
<evidence type="ECO:0000256" key="1">
    <source>
        <dbReference type="ARBA" id="ARBA00004173"/>
    </source>
</evidence>
<dbReference type="EMBL" id="JAAOAQ010000326">
    <property type="protein sequence ID" value="KAF5554214.1"/>
    <property type="molecule type" value="Genomic_DNA"/>
</dbReference>
<dbReference type="Proteomes" id="UP000582016">
    <property type="component" value="Unassembled WGS sequence"/>
</dbReference>
<reference evidence="7 8" key="1">
    <citation type="submission" date="2020-05" db="EMBL/GenBank/DDBJ databases">
        <title>Identification and distribution of gene clusters putatively required for synthesis of sphingolipid metabolism inhibitors in phylogenetically diverse species of the filamentous fungus Fusarium.</title>
        <authorList>
            <person name="Kim H.-S."/>
            <person name="Busman M."/>
            <person name="Brown D.W."/>
            <person name="Divon H."/>
            <person name="Uhlig S."/>
            <person name="Proctor R.H."/>
        </authorList>
    </citation>
    <scope>NUCLEOTIDE SEQUENCE [LARGE SCALE GENOMIC DNA]</scope>
    <source>
        <strain evidence="7 8">NRRL 13617</strain>
    </source>
</reference>
<evidence type="ECO:0000256" key="5">
    <source>
        <dbReference type="ARBA" id="ARBA00023128"/>
    </source>
</evidence>
<dbReference type="GO" id="GO:0016020">
    <property type="term" value="C:membrane"/>
    <property type="evidence" value="ECO:0007669"/>
    <property type="project" value="UniProtKB-SubCell"/>
</dbReference>
<dbReference type="PANTHER" id="PTHR48182">
    <property type="entry name" value="PROTEIN SERAC1"/>
    <property type="match status" value="1"/>
</dbReference>
<comment type="caution">
    <text evidence="7">The sequence shown here is derived from an EMBL/GenBank/DDBJ whole genome shotgun (WGS) entry which is preliminary data.</text>
</comment>
<evidence type="ECO:0000256" key="2">
    <source>
        <dbReference type="ARBA" id="ARBA00004240"/>
    </source>
</evidence>
<keyword evidence="4" id="KW-0256">Endoplasmic reticulum</keyword>
<proteinExistence type="predicted"/>
<keyword evidence="5" id="KW-0496">Mitochondrion</keyword>
<accession>A0A8H5N6W4</accession>
<dbReference type="SUPFAM" id="SSF53474">
    <property type="entry name" value="alpha/beta-Hydrolases"/>
    <property type="match status" value="1"/>
</dbReference>
<dbReference type="GO" id="GO:0005739">
    <property type="term" value="C:mitochondrion"/>
    <property type="evidence" value="ECO:0007669"/>
    <property type="project" value="UniProtKB-SubCell"/>
</dbReference>
<keyword evidence="8" id="KW-1185">Reference proteome</keyword>
<dbReference type="PANTHER" id="PTHR48182:SF2">
    <property type="entry name" value="PROTEIN SERAC1"/>
    <property type="match status" value="1"/>
</dbReference>
<evidence type="ECO:0000313" key="7">
    <source>
        <dbReference type="EMBL" id="KAF5554214.1"/>
    </source>
</evidence>
<dbReference type="Gene3D" id="3.40.50.1820">
    <property type="entry name" value="alpha/beta hydrolase"/>
    <property type="match status" value="1"/>
</dbReference>
<gene>
    <name evidence="7" type="ORF">FPHYL_8507</name>
</gene>
<dbReference type="AlphaFoldDB" id="A0A8H5N6W4"/>
<organism evidence="7 8">
    <name type="scientific">Fusarium phyllophilum</name>
    <dbReference type="NCBI Taxonomy" id="47803"/>
    <lineage>
        <taxon>Eukaryota</taxon>
        <taxon>Fungi</taxon>
        <taxon>Dikarya</taxon>
        <taxon>Ascomycota</taxon>
        <taxon>Pezizomycotina</taxon>
        <taxon>Sordariomycetes</taxon>
        <taxon>Hypocreomycetidae</taxon>
        <taxon>Hypocreales</taxon>
        <taxon>Nectriaceae</taxon>
        <taxon>Fusarium</taxon>
        <taxon>Fusarium fujikuroi species complex</taxon>
    </lineage>
</organism>
<evidence type="ECO:0000256" key="6">
    <source>
        <dbReference type="ARBA" id="ARBA00023136"/>
    </source>
</evidence>